<dbReference type="SUPFAM" id="SSF50630">
    <property type="entry name" value="Acid proteases"/>
    <property type="match status" value="1"/>
</dbReference>
<evidence type="ECO:0000256" key="3">
    <source>
        <dbReference type="ARBA" id="ARBA00022525"/>
    </source>
</evidence>
<dbReference type="GO" id="GO:0006508">
    <property type="term" value="P:proteolysis"/>
    <property type="evidence" value="ECO:0007669"/>
    <property type="project" value="UniProtKB-KW"/>
</dbReference>
<evidence type="ECO:0000256" key="8">
    <source>
        <dbReference type="ARBA" id="ARBA00023145"/>
    </source>
</evidence>
<evidence type="ECO:0000256" key="12">
    <source>
        <dbReference type="SAM" id="SignalP"/>
    </source>
</evidence>
<dbReference type="FunFam" id="2.40.70.10:FF:000026">
    <property type="entry name" value="Endothiapepsin"/>
    <property type="match status" value="1"/>
</dbReference>
<proteinExistence type="inferred from homology"/>
<evidence type="ECO:0000256" key="1">
    <source>
        <dbReference type="ARBA" id="ARBA00004613"/>
    </source>
</evidence>
<dbReference type="InterPro" id="IPR001461">
    <property type="entry name" value="Aspartic_peptidase_A1"/>
</dbReference>
<evidence type="ECO:0000256" key="10">
    <source>
        <dbReference type="ARBA" id="ARBA00055396"/>
    </source>
</evidence>
<keyword evidence="9" id="KW-0325">Glycoprotein</keyword>
<evidence type="ECO:0000256" key="4">
    <source>
        <dbReference type="ARBA" id="ARBA00022670"/>
    </source>
</evidence>
<dbReference type="Proteomes" id="UP000183809">
    <property type="component" value="Unassembled WGS sequence"/>
</dbReference>
<evidence type="ECO:0000256" key="11">
    <source>
        <dbReference type="RuleBase" id="RU000454"/>
    </source>
</evidence>
<dbReference type="GeneID" id="31010572"/>
<keyword evidence="5 12" id="KW-0732">Signal</keyword>
<evidence type="ECO:0000256" key="9">
    <source>
        <dbReference type="ARBA" id="ARBA00023180"/>
    </source>
</evidence>
<dbReference type="CDD" id="cd06097">
    <property type="entry name" value="Aspergillopepsin_like"/>
    <property type="match status" value="1"/>
</dbReference>
<feature type="domain" description="Peptidase A1" evidence="13">
    <location>
        <begin position="103"/>
        <end position="412"/>
    </location>
</feature>
<dbReference type="PANTHER" id="PTHR47966:SF23">
    <property type="entry name" value="ASPARTIC ENDOPEPTIDASE, PUTATIVE (AFU_ORTHOLOGUE AFUA_2G15950)-RELATED"/>
    <property type="match status" value="1"/>
</dbReference>
<comment type="function">
    <text evidence="10">Secreted aspartic endopeptidase that allows assimilation of proteinaceous substrates. The scissile peptide bond is attacked by a nucleophilic water molecule activated by two aspartic residues in the active site. Shows a broad primary substrate specificity. Favors hydrophobic residues at the P1 and P1' positions.</text>
</comment>
<comment type="subcellular location">
    <subcellularLocation>
        <location evidence="1">Secreted</location>
    </subcellularLocation>
</comment>
<dbReference type="PROSITE" id="PS51767">
    <property type="entry name" value="PEPTIDASE_A1"/>
    <property type="match status" value="1"/>
</dbReference>
<comment type="similarity">
    <text evidence="2 11">Belongs to the peptidase A1 family.</text>
</comment>
<protein>
    <submittedName>
        <fullName evidence="14">Aspartyl protease</fullName>
    </submittedName>
</protein>
<dbReference type="EMBL" id="MNUE01000011">
    <property type="protein sequence ID" value="OJD36481.1"/>
    <property type="molecule type" value="Genomic_DNA"/>
</dbReference>
<evidence type="ECO:0000256" key="2">
    <source>
        <dbReference type="ARBA" id="ARBA00007447"/>
    </source>
</evidence>
<dbReference type="GO" id="GO:0004190">
    <property type="term" value="F:aspartic-type endopeptidase activity"/>
    <property type="evidence" value="ECO:0007669"/>
    <property type="project" value="UniProtKB-KW"/>
</dbReference>
<dbReference type="PRINTS" id="PR00792">
    <property type="entry name" value="PEPSIN"/>
</dbReference>
<dbReference type="InterPro" id="IPR001969">
    <property type="entry name" value="Aspartic_peptidase_AS"/>
</dbReference>
<dbReference type="AlphaFoldDB" id="A0A1J9R7I4"/>
<feature type="chain" id="PRO_5012046427" evidence="12">
    <location>
        <begin position="21"/>
        <end position="415"/>
    </location>
</feature>
<gene>
    <name evidence="14" type="ORF">BKCO1_11000131</name>
</gene>
<keyword evidence="8" id="KW-0865">Zymogen</keyword>
<dbReference type="FunFam" id="2.40.70.10:FF:000024">
    <property type="entry name" value="Endothiapepsin"/>
    <property type="match status" value="1"/>
</dbReference>
<feature type="signal peptide" evidence="12">
    <location>
        <begin position="1"/>
        <end position="20"/>
    </location>
</feature>
<name>A0A1J9R7I4_9PEZI</name>
<dbReference type="OrthoDB" id="2747330at2759"/>
<dbReference type="RefSeq" id="XP_020132741.1">
    <property type="nucleotide sequence ID" value="XM_020270313.1"/>
</dbReference>
<keyword evidence="3" id="KW-0964">Secreted</keyword>
<keyword evidence="7 11" id="KW-0378">Hydrolase</keyword>
<evidence type="ECO:0000313" key="14">
    <source>
        <dbReference type="EMBL" id="OJD36481.1"/>
    </source>
</evidence>
<keyword evidence="6 11" id="KW-0064">Aspartyl protease</keyword>
<comment type="caution">
    <text evidence="14">The sequence shown here is derived from an EMBL/GenBank/DDBJ whole genome shotgun (WGS) entry which is preliminary data.</text>
</comment>
<evidence type="ECO:0000313" key="15">
    <source>
        <dbReference type="Proteomes" id="UP000183809"/>
    </source>
</evidence>
<keyword evidence="15" id="KW-1185">Reference proteome</keyword>
<accession>A0A1J9R7I4</accession>
<dbReference type="InterPro" id="IPR034163">
    <property type="entry name" value="Aspergillopepsin-like_cat_dom"/>
</dbReference>
<reference evidence="14 15" key="1">
    <citation type="submission" date="2016-10" db="EMBL/GenBank/DDBJ databases">
        <title>Proteomics and genomics reveal pathogen-plant mechanisms compatible with a hemibiotrophic lifestyle of Diplodia corticola.</title>
        <authorList>
            <person name="Fernandes I."/>
            <person name="De Jonge R."/>
            <person name="Van De Peer Y."/>
            <person name="Devreese B."/>
            <person name="Alves A."/>
            <person name="Esteves A.C."/>
        </authorList>
    </citation>
    <scope>NUCLEOTIDE SEQUENCE [LARGE SCALE GENOMIC DNA]</scope>
    <source>
        <strain evidence="14 15">CBS 112549</strain>
    </source>
</reference>
<keyword evidence="4 11" id="KW-0645">Protease</keyword>
<evidence type="ECO:0000259" key="13">
    <source>
        <dbReference type="PROSITE" id="PS51767"/>
    </source>
</evidence>
<evidence type="ECO:0000256" key="7">
    <source>
        <dbReference type="ARBA" id="ARBA00022801"/>
    </source>
</evidence>
<dbReference type="PROSITE" id="PS00141">
    <property type="entry name" value="ASP_PROTEASE"/>
    <property type="match status" value="2"/>
</dbReference>
<dbReference type="Gene3D" id="2.40.70.10">
    <property type="entry name" value="Acid Proteases"/>
    <property type="match status" value="2"/>
</dbReference>
<dbReference type="InterPro" id="IPR021109">
    <property type="entry name" value="Peptidase_aspartic_dom_sf"/>
</dbReference>
<dbReference type="GO" id="GO:0005576">
    <property type="term" value="C:extracellular region"/>
    <property type="evidence" value="ECO:0007669"/>
    <property type="project" value="UniProtKB-SubCell"/>
</dbReference>
<dbReference type="PANTHER" id="PTHR47966">
    <property type="entry name" value="BETA-SITE APP-CLEAVING ENZYME, ISOFORM A-RELATED"/>
    <property type="match status" value="1"/>
</dbReference>
<evidence type="ECO:0000256" key="5">
    <source>
        <dbReference type="ARBA" id="ARBA00022729"/>
    </source>
</evidence>
<dbReference type="Pfam" id="PF00026">
    <property type="entry name" value="Asp"/>
    <property type="match status" value="1"/>
</dbReference>
<evidence type="ECO:0000256" key="6">
    <source>
        <dbReference type="ARBA" id="ARBA00022750"/>
    </source>
</evidence>
<dbReference type="STRING" id="236234.A0A1J9R7I4"/>
<sequence length="415" mass="43640">MHSFRAIVLLVALLAAVVLARPAPTKTTEATKTLGKRSFKVPRSLNPKIKRKDGAAAMRKAMRKFGFKHRAAAAAAATPAANTTGGTENGEVAANPEENEALFLSPVKVGGQTMNLDFDSGSSDLWVFSTQLSKQAIGAHAAFDSTKSKSFQAMDGASFLITYGDGSGAAGTVGLDTVDIGGATVTKQAIEMATAVSQSFVQDTNTDGLVGLAFSKINTVKPQQQKTFFDNIMNDLEQPVFTADLTNDTTGTYEFGKIDNTKFKGELTYTAVNSSQGFWQFPSKSFMVDGQKMENTVGSDAIADTGTSLLMVDDNVAKAYYAKVKGAVNDPQAGGFVYPCDAAMPDIAVAVGDYMANIPGDQVTFAPVDDAGTMCFGGVQGNQGADLQIFGDTMFKAQFVAFNGGNQSLGMAPKN</sequence>
<organism evidence="14 15">
    <name type="scientific">Diplodia corticola</name>
    <dbReference type="NCBI Taxonomy" id="236234"/>
    <lineage>
        <taxon>Eukaryota</taxon>
        <taxon>Fungi</taxon>
        <taxon>Dikarya</taxon>
        <taxon>Ascomycota</taxon>
        <taxon>Pezizomycotina</taxon>
        <taxon>Dothideomycetes</taxon>
        <taxon>Dothideomycetes incertae sedis</taxon>
        <taxon>Botryosphaeriales</taxon>
        <taxon>Botryosphaeriaceae</taxon>
        <taxon>Diplodia</taxon>
    </lineage>
</organism>
<dbReference type="InterPro" id="IPR033121">
    <property type="entry name" value="PEPTIDASE_A1"/>
</dbReference>